<keyword evidence="1" id="KW-0472">Membrane</keyword>
<name>A0A1G8XQM6_9FLAO</name>
<dbReference type="AlphaFoldDB" id="A0A1G8XQM6"/>
<keyword evidence="1" id="KW-1133">Transmembrane helix</keyword>
<feature type="transmembrane region" description="Helical" evidence="1">
    <location>
        <begin position="35"/>
        <end position="52"/>
    </location>
</feature>
<sequence length="133" mass="15891">MNRFQNIGFFISFIYICYVYWFNYKEENFHNRKRLIINFVICFCWASFGMLMDNTPKNSSFLMPIFQIILILVIDWVFRKTIKRNFYPCSGYGMLPKNSTIFDALITLLILLINIFLPVILLNLIVNSRAFDN</sequence>
<dbReference type="EMBL" id="FNEZ01000003">
    <property type="protein sequence ID" value="SDJ92972.1"/>
    <property type="molecule type" value="Genomic_DNA"/>
</dbReference>
<protein>
    <submittedName>
        <fullName evidence="2">Uncharacterized protein</fullName>
    </submittedName>
</protein>
<keyword evidence="1" id="KW-0812">Transmembrane</keyword>
<evidence type="ECO:0000256" key="1">
    <source>
        <dbReference type="SAM" id="Phobius"/>
    </source>
</evidence>
<evidence type="ECO:0000313" key="2">
    <source>
        <dbReference type="EMBL" id="SDJ92972.1"/>
    </source>
</evidence>
<accession>A0A1G8XQM6</accession>
<keyword evidence="3" id="KW-1185">Reference proteome</keyword>
<feature type="transmembrane region" description="Helical" evidence="1">
    <location>
        <begin position="104"/>
        <end position="126"/>
    </location>
</feature>
<organism evidence="2 3">
    <name type="scientific">Flavobacterium noncentrifugens</name>
    <dbReference type="NCBI Taxonomy" id="1128970"/>
    <lineage>
        <taxon>Bacteria</taxon>
        <taxon>Pseudomonadati</taxon>
        <taxon>Bacteroidota</taxon>
        <taxon>Flavobacteriia</taxon>
        <taxon>Flavobacteriales</taxon>
        <taxon>Flavobacteriaceae</taxon>
        <taxon>Flavobacterium</taxon>
    </lineage>
</organism>
<evidence type="ECO:0000313" key="3">
    <source>
        <dbReference type="Proteomes" id="UP000199580"/>
    </source>
</evidence>
<feature type="transmembrane region" description="Helical" evidence="1">
    <location>
        <begin position="6"/>
        <end position="23"/>
    </location>
</feature>
<feature type="transmembrane region" description="Helical" evidence="1">
    <location>
        <begin position="58"/>
        <end position="78"/>
    </location>
</feature>
<reference evidence="2 3" key="1">
    <citation type="submission" date="2016-10" db="EMBL/GenBank/DDBJ databases">
        <authorList>
            <person name="de Groot N.N."/>
        </authorList>
    </citation>
    <scope>NUCLEOTIDE SEQUENCE [LARGE SCALE GENOMIC DNA]</scope>
    <source>
        <strain evidence="2 3">CGMCC 1.10076</strain>
    </source>
</reference>
<dbReference type="Proteomes" id="UP000199580">
    <property type="component" value="Unassembled WGS sequence"/>
</dbReference>
<gene>
    <name evidence="2" type="ORF">SAMN04487935_2028</name>
</gene>
<proteinExistence type="predicted"/>
<dbReference type="STRING" id="1128970.SAMN04487935_2028"/>